<evidence type="ECO:0000256" key="5">
    <source>
        <dbReference type="ARBA" id="ARBA00022859"/>
    </source>
</evidence>
<keyword evidence="12" id="KW-1185">Reference proteome</keyword>
<keyword evidence="6" id="KW-0211">Defensin</keyword>
<evidence type="ECO:0000259" key="10">
    <source>
        <dbReference type="PROSITE" id="PS51378"/>
    </source>
</evidence>
<dbReference type="PANTHER" id="PTHR13645:SF0">
    <property type="entry name" value="DEFENSIN"/>
    <property type="match status" value="1"/>
</dbReference>
<keyword evidence="4" id="KW-0399">Innate immunity</keyword>
<sequence length="95" mass="10857">MWKSTVILLFCWAFLAYVSTIPVSEFDSKIADEIRPEISNNLQHSEHYRVRRFTCDVLSVEAKGVKLNHAACGVHCLLRGKTGGWCDGRRVCRCR</sequence>
<evidence type="ECO:0000256" key="3">
    <source>
        <dbReference type="ARBA" id="ARBA00022529"/>
    </source>
</evidence>
<dbReference type="SUPFAM" id="SSF57095">
    <property type="entry name" value="Scorpion toxin-like"/>
    <property type="match status" value="1"/>
</dbReference>
<feature type="signal peptide" evidence="9">
    <location>
        <begin position="1"/>
        <end position="20"/>
    </location>
</feature>
<dbReference type="OrthoDB" id="10038290at2759"/>
<evidence type="ECO:0000256" key="1">
    <source>
        <dbReference type="ARBA" id="ARBA00004613"/>
    </source>
</evidence>
<name>A0A9N9T941_PHYSR</name>
<dbReference type="Pfam" id="PF01097">
    <property type="entry name" value="Defensin_2"/>
    <property type="match status" value="1"/>
</dbReference>
<keyword evidence="7" id="KW-0044">Antibiotic</keyword>
<dbReference type="Gene3D" id="3.30.30.10">
    <property type="entry name" value="Knottin, scorpion toxin-like"/>
    <property type="match status" value="1"/>
</dbReference>
<keyword evidence="5" id="KW-0391">Immunity</keyword>
<dbReference type="PROSITE" id="PS51378">
    <property type="entry name" value="INVERT_DEFENSINS"/>
    <property type="match status" value="1"/>
</dbReference>
<keyword evidence="3" id="KW-0929">Antimicrobial</keyword>
<dbReference type="AlphaFoldDB" id="A0A9N9T941"/>
<proteinExistence type="predicted"/>
<evidence type="ECO:0000256" key="9">
    <source>
        <dbReference type="SAM" id="SignalP"/>
    </source>
</evidence>
<dbReference type="GO" id="GO:0042742">
    <property type="term" value="P:defense response to bacterium"/>
    <property type="evidence" value="ECO:0007669"/>
    <property type="project" value="UniProtKB-KW"/>
</dbReference>
<organism evidence="11 12">
    <name type="scientific">Phyllotreta striolata</name>
    <name type="common">Striped flea beetle</name>
    <name type="synonym">Crioceris striolata</name>
    <dbReference type="NCBI Taxonomy" id="444603"/>
    <lineage>
        <taxon>Eukaryota</taxon>
        <taxon>Metazoa</taxon>
        <taxon>Ecdysozoa</taxon>
        <taxon>Arthropoda</taxon>
        <taxon>Hexapoda</taxon>
        <taxon>Insecta</taxon>
        <taxon>Pterygota</taxon>
        <taxon>Neoptera</taxon>
        <taxon>Endopterygota</taxon>
        <taxon>Coleoptera</taxon>
        <taxon>Polyphaga</taxon>
        <taxon>Cucujiformia</taxon>
        <taxon>Chrysomeloidea</taxon>
        <taxon>Chrysomelidae</taxon>
        <taxon>Galerucinae</taxon>
        <taxon>Alticini</taxon>
        <taxon>Phyllotreta</taxon>
    </lineage>
</organism>
<dbReference type="EMBL" id="OU900094">
    <property type="protein sequence ID" value="CAG9853602.1"/>
    <property type="molecule type" value="Genomic_DNA"/>
</dbReference>
<evidence type="ECO:0000256" key="8">
    <source>
        <dbReference type="ARBA" id="ARBA00023157"/>
    </source>
</evidence>
<keyword evidence="8" id="KW-1015">Disulfide bond</keyword>
<comment type="subcellular location">
    <subcellularLocation>
        <location evidence="1">Secreted</location>
    </subcellularLocation>
</comment>
<evidence type="ECO:0000313" key="11">
    <source>
        <dbReference type="EMBL" id="CAG9853602.1"/>
    </source>
</evidence>
<dbReference type="InterPro" id="IPR036574">
    <property type="entry name" value="Scorpion_toxin-like_sf"/>
</dbReference>
<reference evidence="11" key="1">
    <citation type="submission" date="2022-01" db="EMBL/GenBank/DDBJ databases">
        <authorList>
            <person name="King R."/>
        </authorList>
    </citation>
    <scope>NUCLEOTIDE SEQUENCE</scope>
</reference>
<gene>
    <name evidence="11" type="ORF">PHYEVI_LOCUS75</name>
</gene>
<feature type="chain" id="PRO_5040370777" description="Invertebrate defensins family profile domain-containing protein" evidence="9">
    <location>
        <begin position="21"/>
        <end position="95"/>
    </location>
</feature>
<dbReference type="GO" id="GO:0006959">
    <property type="term" value="P:humoral immune response"/>
    <property type="evidence" value="ECO:0007669"/>
    <property type="project" value="TreeGrafter"/>
</dbReference>
<dbReference type="PANTHER" id="PTHR13645">
    <property type="entry name" value="DEFENSIN"/>
    <property type="match status" value="1"/>
</dbReference>
<evidence type="ECO:0000313" key="12">
    <source>
        <dbReference type="Proteomes" id="UP001153712"/>
    </source>
</evidence>
<evidence type="ECO:0000256" key="4">
    <source>
        <dbReference type="ARBA" id="ARBA00022588"/>
    </source>
</evidence>
<evidence type="ECO:0000256" key="7">
    <source>
        <dbReference type="ARBA" id="ARBA00023022"/>
    </source>
</evidence>
<feature type="domain" description="Invertebrate defensins family profile" evidence="10">
    <location>
        <begin position="52"/>
        <end position="95"/>
    </location>
</feature>
<dbReference type="CDD" id="cd21806">
    <property type="entry name" value="DEFL_defensin-like"/>
    <property type="match status" value="1"/>
</dbReference>
<evidence type="ECO:0000256" key="2">
    <source>
        <dbReference type="ARBA" id="ARBA00022525"/>
    </source>
</evidence>
<dbReference type="InterPro" id="IPR001542">
    <property type="entry name" value="Defensin_invertebrate/fungal"/>
</dbReference>
<accession>A0A9N9T941</accession>
<dbReference type="GO" id="GO:0005615">
    <property type="term" value="C:extracellular space"/>
    <property type="evidence" value="ECO:0007669"/>
    <property type="project" value="TreeGrafter"/>
</dbReference>
<dbReference type="GO" id="GO:0045087">
    <property type="term" value="P:innate immune response"/>
    <property type="evidence" value="ECO:0007669"/>
    <property type="project" value="UniProtKB-KW"/>
</dbReference>
<evidence type="ECO:0000256" key="6">
    <source>
        <dbReference type="ARBA" id="ARBA00022940"/>
    </source>
</evidence>
<dbReference type="Proteomes" id="UP001153712">
    <property type="component" value="Chromosome 1"/>
</dbReference>
<keyword evidence="9" id="KW-0732">Signal</keyword>
<protein>
    <recommendedName>
        <fullName evidence="10">Invertebrate defensins family profile domain-containing protein</fullName>
    </recommendedName>
</protein>
<keyword evidence="2" id="KW-0964">Secreted</keyword>